<keyword evidence="7" id="KW-0492">Microsome</keyword>
<reference evidence="17" key="1">
    <citation type="submission" date="2024-02" db="UniProtKB">
        <authorList>
            <consortium name="WormBaseParasite"/>
        </authorList>
    </citation>
    <scope>IDENTIFICATION</scope>
</reference>
<feature type="transmembrane region" description="Helical" evidence="14">
    <location>
        <begin position="110"/>
        <end position="127"/>
    </location>
</feature>
<dbReference type="InterPro" id="IPR050668">
    <property type="entry name" value="Cytochrome_b5"/>
</dbReference>
<dbReference type="SMART" id="SM01117">
    <property type="entry name" value="Cyt-b5"/>
    <property type="match status" value="1"/>
</dbReference>
<evidence type="ECO:0000256" key="12">
    <source>
        <dbReference type="ARBA" id="ARBA00038168"/>
    </source>
</evidence>
<dbReference type="GO" id="GO:0020037">
    <property type="term" value="F:heme binding"/>
    <property type="evidence" value="ECO:0007669"/>
    <property type="project" value="UniProtKB-UniRule"/>
</dbReference>
<evidence type="ECO:0000256" key="7">
    <source>
        <dbReference type="ARBA" id="ARBA00022848"/>
    </source>
</evidence>
<comment type="similarity">
    <text evidence="12 14">Belongs to the cytochrome b5 family.</text>
</comment>
<accession>A0AAF3F1K4</accession>
<keyword evidence="10 14" id="KW-0472">Membrane</keyword>
<evidence type="ECO:0000256" key="8">
    <source>
        <dbReference type="ARBA" id="ARBA00022982"/>
    </source>
</evidence>
<proteinExistence type="inferred from homology"/>
<dbReference type="PROSITE" id="PS00191">
    <property type="entry name" value="CYTOCHROME_B5_1"/>
    <property type="match status" value="1"/>
</dbReference>
<keyword evidence="6" id="KW-0256">Endoplasmic reticulum</keyword>
<evidence type="ECO:0000256" key="11">
    <source>
        <dbReference type="ARBA" id="ARBA00037877"/>
    </source>
</evidence>
<evidence type="ECO:0000256" key="4">
    <source>
        <dbReference type="ARBA" id="ARBA00022692"/>
    </source>
</evidence>
<organism evidence="16 17">
    <name type="scientific">Mesorhabditis belari</name>
    <dbReference type="NCBI Taxonomy" id="2138241"/>
    <lineage>
        <taxon>Eukaryota</taxon>
        <taxon>Metazoa</taxon>
        <taxon>Ecdysozoa</taxon>
        <taxon>Nematoda</taxon>
        <taxon>Chromadorea</taxon>
        <taxon>Rhabditida</taxon>
        <taxon>Rhabditina</taxon>
        <taxon>Rhabditomorpha</taxon>
        <taxon>Rhabditoidea</taxon>
        <taxon>Rhabditidae</taxon>
        <taxon>Mesorhabditinae</taxon>
        <taxon>Mesorhabditis</taxon>
    </lineage>
</organism>
<keyword evidence="5 14" id="KW-0479">Metal-binding</keyword>
<dbReference type="Proteomes" id="UP000887575">
    <property type="component" value="Unassembled WGS sequence"/>
</dbReference>
<dbReference type="PRINTS" id="PR00363">
    <property type="entry name" value="CYTOCHROMEB5"/>
</dbReference>
<keyword evidence="3 14" id="KW-0349">Heme</keyword>
<dbReference type="PROSITE" id="PS50255">
    <property type="entry name" value="CYTOCHROME_B5_2"/>
    <property type="match status" value="1"/>
</dbReference>
<evidence type="ECO:0000313" key="17">
    <source>
        <dbReference type="WBParaSite" id="MBELARI_LOCUS20405"/>
    </source>
</evidence>
<name>A0AAF3F1K4_9BILA</name>
<dbReference type="WBParaSite" id="MBELARI_LOCUS20405">
    <property type="protein sequence ID" value="MBELARI_LOCUS20405"/>
    <property type="gene ID" value="MBELARI_LOCUS20405"/>
</dbReference>
<comment type="subcellular location">
    <subcellularLocation>
        <location evidence="1">Endoplasmic reticulum membrane</location>
        <topology evidence="1">Single-pass membrane protein</topology>
        <orientation evidence="1">Cytoplasmic side</orientation>
    </subcellularLocation>
    <subcellularLocation>
        <location evidence="11">Microsome membrane</location>
        <topology evidence="11">Single-pass membrane protein</topology>
        <orientation evidence="11">Cytoplasmic side</orientation>
    </subcellularLocation>
</comment>
<evidence type="ECO:0000256" key="5">
    <source>
        <dbReference type="ARBA" id="ARBA00022723"/>
    </source>
</evidence>
<evidence type="ECO:0000256" key="14">
    <source>
        <dbReference type="RuleBase" id="RU362121"/>
    </source>
</evidence>
<dbReference type="InterPro" id="IPR036400">
    <property type="entry name" value="Cyt_B5-like_heme/steroid_sf"/>
</dbReference>
<sequence>MTVKLTRKEVEEHNNNKSCWFIIGNKVYDVTKFLDEHPGGCEVLLEQAGHDATETFEDVGHSSDARQMKEDYLVGDLVEEDHQKYSYDRKATSNASKTEKTDTQPLQDKLILGGLIAAIVALIYYLFTA</sequence>
<evidence type="ECO:0000256" key="1">
    <source>
        <dbReference type="ARBA" id="ARBA00004131"/>
    </source>
</evidence>
<keyword evidence="4 14" id="KW-0812">Transmembrane</keyword>
<keyword evidence="8" id="KW-0249">Electron transport</keyword>
<protein>
    <recommendedName>
        <fullName evidence="13">Cytochrome b5</fullName>
    </recommendedName>
</protein>
<evidence type="ECO:0000313" key="16">
    <source>
        <dbReference type="Proteomes" id="UP000887575"/>
    </source>
</evidence>
<dbReference type="Gene3D" id="3.10.120.10">
    <property type="entry name" value="Cytochrome b5-like heme/steroid binding domain"/>
    <property type="match status" value="1"/>
</dbReference>
<dbReference type="GO" id="GO:0046872">
    <property type="term" value="F:metal ion binding"/>
    <property type="evidence" value="ECO:0007669"/>
    <property type="project" value="UniProtKB-UniRule"/>
</dbReference>
<keyword evidence="14" id="KW-1133">Transmembrane helix</keyword>
<evidence type="ECO:0000256" key="3">
    <source>
        <dbReference type="ARBA" id="ARBA00022617"/>
    </source>
</evidence>
<dbReference type="PANTHER" id="PTHR19359">
    <property type="entry name" value="CYTOCHROME B5"/>
    <property type="match status" value="1"/>
</dbReference>
<evidence type="ECO:0000259" key="15">
    <source>
        <dbReference type="PROSITE" id="PS50255"/>
    </source>
</evidence>
<evidence type="ECO:0000256" key="9">
    <source>
        <dbReference type="ARBA" id="ARBA00023004"/>
    </source>
</evidence>
<dbReference type="GO" id="GO:0005789">
    <property type="term" value="C:endoplasmic reticulum membrane"/>
    <property type="evidence" value="ECO:0007669"/>
    <property type="project" value="UniProtKB-SubCell"/>
</dbReference>
<evidence type="ECO:0000256" key="13">
    <source>
        <dbReference type="ARBA" id="ARBA00039806"/>
    </source>
</evidence>
<keyword evidence="2" id="KW-0813">Transport</keyword>
<dbReference type="SUPFAM" id="SSF55856">
    <property type="entry name" value="Cytochrome b5-like heme/steroid binding domain"/>
    <property type="match status" value="1"/>
</dbReference>
<dbReference type="InterPro" id="IPR001199">
    <property type="entry name" value="Cyt_B5-like_heme/steroid-bd"/>
</dbReference>
<dbReference type="InterPro" id="IPR018506">
    <property type="entry name" value="Cyt_B5_heme-BS"/>
</dbReference>
<dbReference type="PANTHER" id="PTHR19359:SF150">
    <property type="entry name" value="CYTOCHROME B5"/>
    <property type="match status" value="1"/>
</dbReference>
<feature type="domain" description="Cytochrome b5 heme-binding" evidence="15">
    <location>
        <begin position="2"/>
        <end position="78"/>
    </location>
</feature>
<evidence type="ECO:0000256" key="10">
    <source>
        <dbReference type="ARBA" id="ARBA00023136"/>
    </source>
</evidence>
<keyword evidence="16" id="KW-1185">Reference proteome</keyword>
<dbReference type="Pfam" id="PF00173">
    <property type="entry name" value="Cyt-b5"/>
    <property type="match status" value="1"/>
</dbReference>
<dbReference type="AlphaFoldDB" id="A0AAF3F1K4"/>
<keyword evidence="9 14" id="KW-0408">Iron</keyword>
<evidence type="ECO:0000256" key="6">
    <source>
        <dbReference type="ARBA" id="ARBA00022824"/>
    </source>
</evidence>
<dbReference type="FunFam" id="3.10.120.10:FF:000002">
    <property type="entry name" value="Cytochrome b5 type B"/>
    <property type="match status" value="1"/>
</dbReference>
<evidence type="ECO:0000256" key="2">
    <source>
        <dbReference type="ARBA" id="ARBA00022448"/>
    </source>
</evidence>